<dbReference type="Ensembl" id="ENSCCRT00020106184.1">
    <property type="protein sequence ID" value="ENSCCRP00020097124.1"/>
    <property type="gene ID" value="ENSCCRG00020044694.1"/>
</dbReference>
<feature type="transmembrane region" description="Helical" evidence="1">
    <location>
        <begin position="115"/>
        <end position="133"/>
    </location>
</feature>
<dbReference type="PANTHER" id="PTHR16244">
    <property type="entry name" value="CEROID-LIPOFUSCINOSIS NEURONAL PROTEIN 6"/>
    <property type="match status" value="1"/>
</dbReference>
<dbReference type="GO" id="GO:0016020">
    <property type="term" value="C:membrane"/>
    <property type="evidence" value="ECO:0007669"/>
    <property type="project" value="TreeGrafter"/>
</dbReference>
<feature type="transmembrane region" description="Helical" evidence="1">
    <location>
        <begin position="145"/>
        <end position="166"/>
    </location>
</feature>
<keyword evidence="1" id="KW-1133">Transmembrane helix</keyword>
<dbReference type="Pfam" id="PF15156">
    <property type="entry name" value="CLN6"/>
    <property type="match status" value="1"/>
</dbReference>
<dbReference type="Proteomes" id="UP000694701">
    <property type="component" value="Unplaced"/>
</dbReference>
<evidence type="ECO:0000313" key="2">
    <source>
        <dbReference type="Ensembl" id="ENSCCRP00020097124.1"/>
    </source>
</evidence>
<feature type="transmembrane region" description="Helical" evidence="1">
    <location>
        <begin position="64"/>
        <end position="85"/>
    </location>
</feature>
<keyword evidence="1" id="KW-0812">Transmembrane</keyword>
<dbReference type="GO" id="GO:0007040">
    <property type="term" value="P:lysosome organization"/>
    <property type="evidence" value="ECO:0007669"/>
    <property type="project" value="TreeGrafter"/>
</dbReference>
<evidence type="ECO:0000313" key="3">
    <source>
        <dbReference type="Proteomes" id="UP000694701"/>
    </source>
</evidence>
<sequence>RETNRMRLKHGSREMDSCLRKAQFHVDLWCYFTLQNWLLDFGRTLAMVDSFELLQYYDESLAHCMWCVPLFLILFLYFTGCFSIVQAEQTMPISAWLLLTPSGLYYWYLVTEGQIFIPFIFTFFAMMATVVHQKHRGFVPDGNGLFLLYSFSLSLVLVTVWVACLWNDQVLRRKYPGVMYIPEPWAVYTLHLRDKQVPLAD</sequence>
<keyword evidence="1" id="KW-0472">Membrane</keyword>
<dbReference type="GO" id="GO:0005783">
    <property type="term" value="C:endoplasmic reticulum"/>
    <property type="evidence" value="ECO:0007669"/>
    <property type="project" value="TreeGrafter"/>
</dbReference>
<proteinExistence type="predicted"/>
<accession>A0A8C2JKY4</accession>
<dbReference type="AlphaFoldDB" id="A0A8C2JKY4"/>
<organism evidence="2 3">
    <name type="scientific">Cyprinus carpio</name>
    <name type="common">Common carp</name>
    <dbReference type="NCBI Taxonomy" id="7962"/>
    <lineage>
        <taxon>Eukaryota</taxon>
        <taxon>Metazoa</taxon>
        <taxon>Chordata</taxon>
        <taxon>Craniata</taxon>
        <taxon>Vertebrata</taxon>
        <taxon>Euteleostomi</taxon>
        <taxon>Actinopterygii</taxon>
        <taxon>Neopterygii</taxon>
        <taxon>Teleostei</taxon>
        <taxon>Ostariophysi</taxon>
        <taxon>Cypriniformes</taxon>
        <taxon>Cyprinidae</taxon>
        <taxon>Cyprininae</taxon>
        <taxon>Cyprinus</taxon>
    </lineage>
</organism>
<dbReference type="InterPro" id="IPR029255">
    <property type="entry name" value="CLN6"/>
</dbReference>
<evidence type="ECO:0000256" key="1">
    <source>
        <dbReference type="SAM" id="Phobius"/>
    </source>
</evidence>
<dbReference type="PANTHER" id="PTHR16244:SF2">
    <property type="entry name" value="CEROID-LIPOFUSCINOSIS NEURONAL PROTEIN 6"/>
    <property type="match status" value="1"/>
</dbReference>
<protein>
    <submittedName>
        <fullName evidence="2">CLN6 transmembrane ER protein b</fullName>
    </submittedName>
</protein>
<reference evidence="2" key="1">
    <citation type="submission" date="2025-08" db="UniProtKB">
        <authorList>
            <consortium name="Ensembl"/>
        </authorList>
    </citation>
    <scope>IDENTIFICATION</scope>
</reference>
<name>A0A8C2JKY4_CYPCA</name>